<keyword evidence="1" id="KW-0472">Membrane</keyword>
<evidence type="ECO:0000313" key="3">
    <source>
        <dbReference type="Proteomes" id="UP001596492"/>
    </source>
</evidence>
<name>A0ABW2IMQ5_9PROT</name>
<keyword evidence="1" id="KW-0812">Transmembrane</keyword>
<feature type="transmembrane region" description="Helical" evidence="1">
    <location>
        <begin position="6"/>
        <end position="29"/>
    </location>
</feature>
<reference evidence="3" key="1">
    <citation type="journal article" date="2019" name="Int. J. Syst. Evol. Microbiol.">
        <title>The Global Catalogue of Microorganisms (GCM) 10K type strain sequencing project: providing services to taxonomists for standard genome sequencing and annotation.</title>
        <authorList>
            <consortium name="The Broad Institute Genomics Platform"/>
            <consortium name="The Broad Institute Genome Sequencing Center for Infectious Disease"/>
            <person name="Wu L."/>
            <person name="Ma J."/>
        </authorList>
    </citation>
    <scope>NUCLEOTIDE SEQUENCE [LARGE SCALE GENOMIC DNA]</scope>
    <source>
        <strain evidence="3">CCUG 51308</strain>
    </source>
</reference>
<evidence type="ECO:0000313" key="2">
    <source>
        <dbReference type="EMBL" id="MFC7292248.1"/>
    </source>
</evidence>
<protein>
    <submittedName>
        <fullName evidence="2">Uncharacterized protein</fullName>
    </submittedName>
</protein>
<accession>A0ABW2IMQ5</accession>
<proteinExistence type="predicted"/>
<dbReference type="Proteomes" id="UP001596492">
    <property type="component" value="Unassembled WGS sequence"/>
</dbReference>
<evidence type="ECO:0000256" key="1">
    <source>
        <dbReference type="SAM" id="Phobius"/>
    </source>
</evidence>
<sequence>MSKESFSAMEVVIAVGALVTSAAAVYIAWDQAKTMHIEQHASVFPAIQIDPVNTHENGHGLQLGWTVENAGVGPAFIHSARLYQGDTALTGYEELNALLPSGVDIQFKQLTGRVLAPGVGKDALTLSWRSLVLPRETIDRAYASTGDWAMEVCYCSTLDRCWTSRSGQRTHPQPINECPQYKDGLF</sequence>
<gene>
    <name evidence="2" type="ORF">ACFQS8_11515</name>
</gene>
<comment type="caution">
    <text evidence="2">The sequence shown here is derived from an EMBL/GenBank/DDBJ whole genome shotgun (WGS) entry which is preliminary data.</text>
</comment>
<organism evidence="2 3">
    <name type="scientific">Hirschia litorea</name>
    <dbReference type="NCBI Taxonomy" id="1199156"/>
    <lineage>
        <taxon>Bacteria</taxon>
        <taxon>Pseudomonadati</taxon>
        <taxon>Pseudomonadota</taxon>
        <taxon>Alphaproteobacteria</taxon>
        <taxon>Hyphomonadales</taxon>
        <taxon>Hyphomonadaceae</taxon>
        <taxon>Hirschia</taxon>
    </lineage>
</organism>
<keyword evidence="1" id="KW-1133">Transmembrane helix</keyword>
<dbReference type="EMBL" id="JBHTBR010000005">
    <property type="protein sequence ID" value="MFC7292248.1"/>
    <property type="molecule type" value="Genomic_DNA"/>
</dbReference>
<dbReference type="RefSeq" id="WP_382167527.1">
    <property type="nucleotide sequence ID" value="NZ_JBHTBR010000005.1"/>
</dbReference>
<keyword evidence="3" id="KW-1185">Reference proteome</keyword>